<proteinExistence type="predicted"/>
<reference evidence="7 8" key="1">
    <citation type="submission" date="2018-10" db="EMBL/GenBank/DDBJ databases">
        <title>Complete genome sequence of Malassezia restricta CBS 7877.</title>
        <authorList>
            <person name="Morand S.C."/>
            <person name="Bertignac M."/>
            <person name="Iltis A."/>
            <person name="Kolder I."/>
            <person name="Pirovano W."/>
            <person name="Jourdain R."/>
            <person name="Clavaud C."/>
        </authorList>
    </citation>
    <scope>NUCLEOTIDE SEQUENCE [LARGE SCALE GENOMIC DNA]</scope>
    <source>
        <strain evidence="7 8">CBS 7877</strain>
    </source>
</reference>
<dbReference type="STRING" id="425264.A0A3G2S827"/>
<keyword evidence="3" id="KW-0804">Transcription</keyword>
<dbReference type="GO" id="GO:0006352">
    <property type="term" value="P:DNA-templated transcription initiation"/>
    <property type="evidence" value="ECO:0007669"/>
    <property type="project" value="InterPro"/>
</dbReference>
<feature type="compositionally biased region" description="Basic and acidic residues" evidence="5">
    <location>
        <begin position="282"/>
        <end position="292"/>
    </location>
</feature>
<keyword evidence="4" id="KW-0539">Nucleus</keyword>
<dbReference type="EMBL" id="CP033153">
    <property type="protein sequence ID" value="AYO44245.1"/>
    <property type="molecule type" value="Genomic_DNA"/>
</dbReference>
<dbReference type="InterPro" id="IPR041178">
    <property type="entry name" value="RPA43_OB"/>
</dbReference>
<dbReference type="PANTHER" id="PTHR12709">
    <property type="entry name" value="DNA-DIRECTED RNA POLYMERASE II, III"/>
    <property type="match status" value="1"/>
</dbReference>
<dbReference type="PANTHER" id="PTHR12709:SF5">
    <property type="entry name" value="DNA-DIRECTED RNA POLYMERASE I SUBUNIT RPA43"/>
    <property type="match status" value="1"/>
</dbReference>
<evidence type="ECO:0000256" key="1">
    <source>
        <dbReference type="ARBA" id="ARBA00004123"/>
    </source>
</evidence>
<dbReference type="Gene3D" id="2.40.50.1060">
    <property type="match status" value="1"/>
</dbReference>
<dbReference type="VEuPathDB" id="FungiDB:DNF11_3295"/>
<dbReference type="InterPro" id="IPR045113">
    <property type="entry name" value="Rpb7-like"/>
</dbReference>
<feature type="compositionally biased region" description="Basic and acidic residues" evidence="5">
    <location>
        <begin position="225"/>
        <end position="237"/>
    </location>
</feature>
<feature type="region of interest" description="Disordered" evidence="5">
    <location>
        <begin position="216"/>
        <end position="323"/>
    </location>
</feature>
<dbReference type="InterPro" id="IPR036898">
    <property type="entry name" value="RNA_pol_Rpb7-like_N_sf"/>
</dbReference>
<dbReference type="AlphaFoldDB" id="A0A3G2S827"/>
<feature type="domain" description="RPA43 OB" evidence="6">
    <location>
        <begin position="92"/>
        <end position="193"/>
    </location>
</feature>
<dbReference type="Proteomes" id="UP000269793">
    <property type="component" value="Chromosome VI"/>
</dbReference>
<feature type="compositionally biased region" description="Basic residues" evidence="5">
    <location>
        <begin position="293"/>
        <end position="305"/>
    </location>
</feature>
<keyword evidence="2 7" id="KW-0240">DNA-directed RNA polymerase</keyword>
<evidence type="ECO:0000256" key="2">
    <source>
        <dbReference type="ARBA" id="ARBA00022478"/>
    </source>
</evidence>
<organism evidence="7 8">
    <name type="scientific">Malassezia restricta (strain ATCC 96810 / NBRC 103918 / CBS 7877)</name>
    <name type="common">Seborrheic dermatitis infection agent</name>
    <dbReference type="NCBI Taxonomy" id="425264"/>
    <lineage>
        <taxon>Eukaryota</taxon>
        <taxon>Fungi</taxon>
        <taxon>Dikarya</taxon>
        <taxon>Basidiomycota</taxon>
        <taxon>Ustilaginomycotina</taxon>
        <taxon>Malasseziomycetes</taxon>
        <taxon>Malasseziales</taxon>
        <taxon>Malasseziaceae</taxon>
        <taxon>Malassezia</taxon>
    </lineage>
</organism>
<evidence type="ECO:0000259" key="6">
    <source>
        <dbReference type="Pfam" id="PF17875"/>
    </source>
</evidence>
<dbReference type="Gene3D" id="3.30.1490.120">
    <property type="entry name" value="RNA polymerase Rpb7-like, N-terminal domain"/>
    <property type="match status" value="1"/>
</dbReference>
<sequence length="323" mass="35361">MGKKGAEAPSTSTGIVQVSATMNMAIPPFWAMDPMASVLEQLDTLVMRFVPQLEGVLLAHADAKLLSKLGSIDGDSAFAEVPVRFTCFVWRPEVGMSVKGTITLSSPSHVSLLLYDTFNAAVSAPHIPADAWEFVHYSDVGESQRQDAKDRSVGFWQNKETGQRLGGQDNTLTFCVISMTVANQMLSLHGSLLSDPFSVPPPQPGTMSFDQAIGSTEPMEEEKTEETAPKPRRVRWEDSDEEAEEVVQQAAVADDAVDDHQAEAQDEEDAPLVEAPTQSSEAPKEADSDKKEKKEKKKDKKSSKKRDRDAEGGSKKKKKRHSE</sequence>
<dbReference type="GO" id="GO:0005736">
    <property type="term" value="C:RNA polymerase I complex"/>
    <property type="evidence" value="ECO:0007669"/>
    <property type="project" value="TreeGrafter"/>
</dbReference>
<accession>A0A3G2S827</accession>
<protein>
    <submittedName>
        <fullName evidence="7">DNA-directed RNA polymerase I subunit RPA43</fullName>
    </submittedName>
</protein>
<dbReference type="Pfam" id="PF17875">
    <property type="entry name" value="RPA43_OB"/>
    <property type="match status" value="1"/>
</dbReference>
<dbReference type="OrthoDB" id="10250504at2759"/>
<name>A0A3G2S827_MALR7</name>
<evidence type="ECO:0000256" key="4">
    <source>
        <dbReference type="ARBA" id="ARBA00023242"/>
    </source>
</evidence>
<dbReference type="GO" id="GO:0006362">
    <property type="term" value="P:transcription elongation by RNA polymerase I"/>
    <property type="evidence" value="ECO:0007669"/>
    <property type="project" value="TreeGrafter"/>
</dbReference>
<gene>
    <name evidence="7" type="primary">RPA43</name>
    <name evidence="7" type="ORF">DNF11_3295</name>
</gene>
<keyword evidence="8" id="KW-1185">Reference proteome</keyword>
<evidence type="ECO:0000256" key="5">
    <source>
        <dbReference type="SAM" id="MobiDB-lite"/>
    </source>
</evidence>
<evidence type="ECO:0000256" key="3">
    <source>
        <dbReference type="ARBA" id="ARBA00023163"/>
    </source>
</evidence>
<evidence type="ECO:0000313" key="7">
    <source>
        <dbReference type="EMBL" id="AYO44245.1"/>
    </source>
</evidence>
<evidence type="ECO:0000313" key="8">
    <source>
        <dbReference type="Proteomes" id="UP000269793"/>
    </source>
</evidence>
<comment type="subcellular location">
    <subcellularLocation>
        <location evidence="1">Nucleus</location>
    </subcellularLocation>
</comment>